<dbReference type="Proteomes" id="UP000093173">
    <property type="component" value="Unassembled WGS sequence"/>
</dbReference>
<keyword evidence="2" id="KW-0732">Signal</keyword>
<evidence type="ECO:0000313" key="4">
    <source>
        <dbReference type="Proteomes" id="UP000093173"/>
    </source>
</evidence>
<dbReference type="AlphaFoldDB" id="A0A1B9QZ50"/>
<accession>A0A1B9QZ50</accession>
<feature type="signal peptide" evidence="2">
    <location>
        <begin position="1"/>
        <end position="18"/>
    </location>
</feature>
<keyword evidence="4" id="KW-1185">Reference proteome</keyword>
<feature type="chain" id="PRO_5008634773" description="DUF2066 domain-containing protein" evidence="2">
    <location>
        <begin position="19"/>
        <end position="401"/>
    </location>
</feature>
<dbReference type="InterPro" id="IPR018642">
    <property type="entry name" value="DUF2066"/>
</dbReference>
<proteinExistence type="predicted"/>
<dbReference type="RefSeq" id="WP_017034466.1">
    <property type="nucleotide sequence ID" value="NZ_JBNGCH010000460.1"/>
</dbReference>
<reference evidence="4" key="1">
    <citation type="submission" date="2016-06" db="EMBL/GenBank/DDBJ databases">
        <authorList>
            <person name="Hehemann J.-H."/>
            <person name="Arevalo P."/>
            <person name="Datta M.S."/>
            <person name="Polz M.F."/>
        </authorList>
    </citation>
    <scope>NUCLEOTIDE SEQUENCE [LARGE SCALE GENOMIC DNA]</scope>
    <source>
        <strain evidence="4">9CSC122</strain>
    </source>
</reference>
<evidence type="ECO:0000256" key="1">
    <source>
        <dbReference type="SAM" id="MobiDB-lite"/>
    </source>
</evidence>
<evidence type="ECO:0000313" key="3">
    <source>
        <dbReference type="EMBL" id="OCH76306.1"/>
    </source>
</evidence>
<dbReference type="EMBL" id="MAJZ01000460">
    <property type="protein sequence ID" value="OCH76306.1"/>
    <property type="molecule type" value="Genomic_DNA"/>
</dbReference>
<name>A0A1B9QZ50_9VIBR</name>
<dbReference type="Pfam" id="PF09839">
    <property type="entry name" value="DUF2066"/>
    <property type="match status" value="1"/>
</dbReference>
<protein>
    <recommendedName>
        <fullName evidence="5">DUF2066 domain-containing protein</fullName>
    </recommendedName>
</protein>
<evidence type="ECO:0008006" key="5">
    <source>
        <dbReference type="Google" id="ProtNLM"/>
    </source>
</evidence>
<organism evidence="3 4">
    <name type="scientific">Vibrio genomosp. F10</name>
    <dbReference type="NCBI Taxonomy" id="723171"/>
    <lineage>
        <taxon>Bacteria</taxon>
        <taxon>Pseudomonadati</taxon>
        <taxon>Pseudomonadota</taxon>
        <taxon>Gammaproteobacteria</taxon>
        <taxon>Vibrionales</taxon>
        <taxon>Vibrionaceae</taxon>
        <taxon>Vibrio</taxon>
    </lineage>
</organism>
<comment type="caution">
    <text evidence="3">The sequence shown here is derived from an EMBL/GenBank/DDBJ whole genome shotgun (WGS) entry which is preliminary data.</text>
</comment>
<evidence type="ECO:0000256" key="2">
    <source>
        <dbReference type="SAM" id="SignalP"/>
    </source>
</evidence>
<sequence length="401" mass="43937">MRHLVLLIVSLLSVSAHALTNVDLYRAEIVIDQEKDNGDAAARVAGMKEVIIRASGDRTAIENEVIKKALSQHSQYLSKISYDQVNEQSTIRMGFNAPQIRGLLSQAQVPFWPESRSNLLVWLVEDSNFERNISWEHSSTAVLNEIKSEAQRRGLPITLPIGDFDDITGISIADVWGGFVEPISTASQRYPSDAVLVVRSQGNNLRWTLYDQKPSSMMSRTQAPITGTESGSQSAADMINTVSDYYANKNAVMVASESSESVIAQFTSIDSALDFFQLENNLKALSSVASLDIVKIQGTTVTFNVHLLASQAEFEQEVLRIQGINKATETFPPSELNAPDNLDHSGSENSAADTDVVGEPVIVEAAATASELNTPVESSMEIQSHDSTEAVRTLRFEWKTD</sequence>
<feature type="region of interest" description="Disordered" evidence="1">
    <location>
        <begin position="330"/>
        <end position="352"/>
    </location>
</feature>
<gene>
    <name evidence="3" type="ORF">A6E14_01525</name>
</gene>